<evidence type="ECO:0000313" key="4">
    <source>
        <dbReference type="Proteomes" id="UP000515135"/>
    </source>
</evidence>
<gene>
    <name evidence="5" type="primary">LOC109478403</name>
</gene>
<name>A0A6P5A0Y1_BRABE</name>
<accession>A0A6P5A0Y1</accession>
<dbReference type="GO" id="GO:0008218">
    <property type="term" value="P:bioluminescence"/>
    <property type="evidence" value="ECO:0007669"/>
    <property type="project" value="UniProtKB-KW"/>
</dbReference>
<dbReference type="RefSeq" id="XP_019635491.1">
    <property type="nucleotide sequence ID" value="XM_019779932.1"/>
</dbReference>
<keyword evidence="3" id="KW-0599">Photoprotein</keyword>
<keyword evidence="2" id="KW-0455">Luminescence</keyword>
<dbReference type="Proteomes" id="UP000515135">
    <property type="component" value="Unplaced"/>
</dbReference>
<evidence type="ECO:0000256" key="1">
    <source>
        <dbReference type="ARBA" id="ARBA00008949"/>
    </source>
</evidence>
<dbReference type="InterPro" id="IPR011584">
    <property type="entry name" value="GFP-related"/>
</dbReference>
<protein>
    <submittedName>
        <fullName evidence="5">GFP-like fluorescent chromoprotein dsFP483</fullName>
    </submittedName>
</protein>
<dbReference type="Pfam" id="PF01353">
    <property type="entry name" value="GFP"/>
    <property type="match status" value="1"/>
</dbReference>
<organism evidence="4 5">
    <name type="scientific">Branchiostoma belcheri</name>
    <name type="common">Amphioxus</name>
    <dbReference type="NCBI Taxonomy" id="7741"/>
    <lineage>
        <taxon>Eukaryota</taxon>
        <taxon>Metazoa</taxon>
        <taxon>Chordata</taxon>
        <taxon>Cephalochordata</taxon>
        <taxon>Leptocardii</taxon>
        <taxon>Amphioxiformes</taxon>
        <taxon>Branchiostomatidae</taxon>
        <taxon>Branchiostoma</taxon>
    </lineage>
</organism>
<keyword evidence="4" id="KW-1185">Reference proteome</keyword>
<dbReference type="SUPFAM" id="SSF54511">
    <property type="entry name" value="GFP-like"/>
    <property type="match status" value="2"/>
</dbReference>
<evidence type="ECO:0000256" key="3">
    <source>
        <dbReference type="ARBA" id="ARBA00023262"/>
    </source>
</evidence>
<dbReference type="Gene3D" id="2.40.155.10">
    <property type="entry name" value="Green fluorescent protein"/>
    <property type="match status" value="1"/>
</dbReference>
<dbReference type="Gene3D" id="3.30.1300.40">
    <property type="match status" value="1"/>
</dbReference>
<dbReference type="OrthoDB" id="9994130at2759"/>
<dbReference type="AlphaFoldDB" id="A0A6P5A0Y1"/>
<dbReference type="GeneID" id="109478403"/>
<evidence type="ECO:0000313" key="5">
    <source>
        <dbReference type="RefSeq" id="XP_019635491.1"/>
    </source>
</evidence>
<reference evidence="5" key="1">
    <citation type="submission" date="2025-08" db="UniProtKB">
        <authorList>
            <consortium name="RefSeq"/>
        </authorList>
    </citation>
    <scope>IDENTIFICATION</scope>
    <source>
        <tissue evidence="5">Gonad</tissue>
    </source>
</reference>
<sequence length="254" mass="27236">MTILHVFPQPVPATHELHVSGSINGREFDLAGRGTGNPVPATHELHVSGSINGREFDLAGRGTGNAKDGSEEIQVKSTKGALGFSPVLLVPNLGYGFHQYLPYPDGMSPFQAAADDGSGYVVHRTLQFEDGGSVTGIYRYSYDGSHIKGEFNVTGSGFPADGPVMTNSLTAVDPSVATVFCPNDTTVVSTIDWSCTTTSGKRYHGTVRTNYTFAKPIAASFLQQQPMFVFRKTELKASDTELSLKESQKAFHGL</sequence>
<evidence type="ECO:0000256" key="2">
    <source>
        <dbReference type="ARBA" id="ARBA00023223"/>
    </source>
</evidence>
<comment type="similarity">
    <text evidence="1">Belongs to the GFP family.</text>
</comment>
<proteinExistence type="inferred from homology"/>
<dbReference type="InterPro" id="IPR009017">
    <property type="entry name" value="GFP"/>
</dbReference>
<dbReference type="KEGG" id="bbel:109478403"/>